<dbReference type="EMBL" id="JAUHHV010000001">
    <property type="protein sequence ID" value="KAK1439587.1"/>
    <property type="molecule type" value="Genomic_DNA"/>
</dbReference>
<keyword evidence="2" id="KW-0732">Signal</keyword>
<organism evidence="3 4">
    <name type="scientific">Tagetes erecta</name>
    <name type="common">African marigold</name>
    <dbReference type="NCBI Taxonomy" id="13708"/>
    <lineage>
        <taxon>Eukaryota</taxon>
        <taxon>Viridiplantae</taxon>
        <taxon>Streptophyta</taxon>
        <taxon>Embryophyta</taxon>
        <taxon>Tracheophyta</taxon>
        <taxon>Spermatophyta</taxon>
        <taxon>Magnoliopsida</taxon>
        <taxon>eudicotyledons</taxon>
        <taxon>Gunneridae</taxon>
        <taxon>Pentapetalae</taxon>
        <taxon>asterids</taxon>
        <taxon>campanulids</taxon>
        <taxon>Asterales</taxon>
        <taxon>Asteraceae</taxon>
        <taxon>Asteroideae</taxon>
        <taxon>Heliantheae alliance</taxon>
        <taxon>Tageteae</taxon>
        <taxon>Tagetes</taxon>
    </lineage>
</organism>
<gene>
    <name evidence="3" type="ORF">QVD17_05407</name>
</gene>
<dbReference type="Proteomes" id="UP001229421">
    <property type="component" value="Unassembled WGS sequence"/>
</dbReference>
<comment type="caution">
    <text evidence="3">The sequence shown here is derived from an EMBL/GenBank/DDBJ whole genome shotgun (WGS) entry which is preliminary data.</text>
</comment>
<feature type="region of interest" description="Disordered" evidence="1">
    <location>
        <begin position="191"/>
        <end position="213"/>
    </location>
</feature>
<evidence type="ECO:0000313" key="3">
    <source>
        <dbReference type="EMBL" id="KAK1439587.1"/>
    </source>
</evidence>
<evidence type="ECO:0000256" key="2">
    <source>
        <dbReference type="SAM" id="SignalP"/>
    </source>
</evidence>
<evidence type="ECO:0000313" key="4">
    <source>
        <dbReference type="Proteomes" id="UP001229421"/>
    </source>
</evidence>
<accession>A0AAD8LJP4</accession>
<dbReference type="AlphaFoldDB" id="A0AAD8LJP4"/>
<evidence type="ECO:0000256" key="1">
    <source>
        <dbReference type="SAM" id="MobiDB-lite"/>
    </source>
</evidence>
<keyword evidence="4" id="KW-1185">Reference proteome</keyword>
<sequence>MVTRSHLIFLVSTTLPSLILSNSLDQLGCALLTYNSWQGFKSCSKDVKVIATSTALRQCMGLNFSFLLYHRHLPLDLSSITYHCLTNGALPQRYPQSYDGMTHQGSSPEQTGFTLSLSLRDKLGQWPRRWGFSPGVVDYMVETTKGLFGWPLNGSERKPALNRSEAGVVWSRAELNEGAEGGAESLSVCEPLNRSVETTSDKKNTRAATKRNDLTKRAFERRRRCVQVKEWRRRCEGDGV</sequence>
<reference evidence="3" key="1">
    <citation type="journal article" date="2023" name="bioRxiv">
        <title>Improved chromosome-level genome assembly for marigold (Tagetes erecta).</title>
        <authorList>
            <person name="Jiang F."/>
            <person name="Yuan L."/>
            <person name="Wang S."/>
            <person name="Wang H."/>
            <person name="Xu D."/>
            <person name="Wang A."/>
            <person name="Fan W."/>
        </authorList>
    </citation>
    <scope>NUCLEOTIDE SEQUENCE</scope>
    <source>
        <strain evidence="3">WSJ</strain>
        <tissue evidence="3">Leaf</tissue>
    </source>
</reference>
<feature type="signal peptide" evidence="2">
    <location>
        <begin position="1"/>
        <end position="21"/>
    </location>
</feature>
<name>A0AAD8LJP4_TARER</name>
<feature type="chain" id="PRO_5041972036" evidence="2">
    <location>
        <begin position="22"/>
        <end position="240"/>
    </location>
</feature>
<feature type="compositionally biased region" description="Basic and acidic residues" evidence="1">
    <location>
        <begin position="199"/>
        <end position="213"/>
    </location>
</feature>
<protein>
    <submittedName>
        <fullName evidence="3">Uncharacterized protein</fullName>
    </submittedName>
</protein>
<proteinExistence type="predicted"/>